<evidence type="ECO:0000313" key="3">
    <source>
        <dbReference type="EMBL" id="AVO48463.1"/>
    </source>
</evidence>
<dbReference type="InterPro" id="IPR018389">
    <property type="entry name" value="DctP_fam"/>
</dbReference>
<sequence length="378" mass="40885">MPARPATPPCHRRGAWALRRVLRSLGLALCLASAIGWAAAPAGKAQPPAAAHPQLKLRIVGGLAGVTQFTQLEGPFWTRDLARLSGGRYSAEIVAFDRAGVPGSDMLRLLQLGVVPFGTVLMSSLTAQHPLYTAADLPGLNPDMATLRATLAAVRPALEQALRSEQNVEPLAIYVYPAQVLFCRDRLQGLDDLRGRMVRVSSAAQGDFVAALGAQPRLVPFAQLMQSMQGGTLDCAVTGTMSGNILGLHEHTRYLHPMALSWGLAIFGAHRPAWQALPQDLRALLQAQLPRLESAIWRSAEEETAEGVACNTGQPACRRGRRGGMTLVPLTPRDDARRLQVLRASVLPRWLERCGAPCAELWRSTIEPERRIELPASP</sequence>
<keyword evidence="4" id="KW-1185">Reference proteome</keyword>
<evidence type="ECO:0000256" key="2">
    <source>
        <dbReference type="SAM" id="SignalP"/>
    </source>
</evidence>
<evidence type="ECO:0000256" key="1">
    <source>
        <dbReference type="ARBA" id="ARBA00022729"/>
    </source>
</evidence>
<proteinExistence type="predicted"/>
<keyword evidence="1 2" id="KW-0732">Signal</keyword>
<dbReference type="GO" id="GO:0055085">
    <property type="term" value="P:transmembrane transport"/>
    <property type="evidence" value="ECO:0007669"/>
    <property type="project" value="InterPro"/>
</dbReference>
<dbReference type="OrthoDB" id="9177965at2"/>
<accession>A0A2R3Q9K1</accession>
<reference evidence="3 4" key="1">
    <citation type="submission" date="2018-03" db="EMBL/GenBank/DDBJ databases">
        <title>Genome sequencing of Melaminivora sp.</title>
        <authorList>
            <person name="Kim S.-J."/>
            <person name="Heo J."/>
            <person name="Ahn J.-H."/>
            <person name="Kwon S.-W."/>
        </authorList>
    </citation>
    <scope>NUCLEOTIDE SEQUENCE [LARGE SCALE GENOMIC DNA]</scope>
    <source>
        <strain evidence="3 4">SC2-9</strain>
    </source>
</reference>
<dbReference type="CDD" id="cd13602">
    <property type="entry name" value="PBP2_TRAP_BpDctp6_7"/>
    <property type="match status" value="1"/>
</dbReference>
<protein>
    <submittedName>
        <fullName evidence="3">ABC transporter substrate-binding protein</fullName>
    </submittedName>
</protein>
<dbReference type="EMBL" id="CP027667">
    <property type="protein sequence ID" value="AVO48463.1"/>
    <property type="molecule type" value="Genomic_DNA"/>
</dbReference>
<dbReference type="Gene3D" id="3.40.190.170">
    <property type="entry name" value="Bacterial extracellular solute-binding protein, family 7"/>
    <property type="match status" value="1"/>
</dbReference>
<dbReference type="InterPro" id="IPR038404">
    <property type="entry name" value="TRAP_DctP_sf"/>
</dbReference>
<organism evidence="3 4">
    <name type="scientific">Melaminivora suipulveris</name>
    <dbReference type="NCBI Taxonomy" id="2109913"/>
    <lineage>
        <taxon>Bacteria</taxon>
        <taxon>Pseudomonadati</taxon>
        <taxon>Pseudomonadota</taxon>
        <taxon>Betaproteobacteria</taxon>
        <taxon>Burkholderiales</taxon>
        <taxon>Comamonadaceae</taxon>
        <taxon>Melaminivora</taxon>
    </lineage>
</organism>
<dbReference type="NCBIfam" id="NF037995">
    <property type="entry name" value="TRAP_S1"/>
    <property type="match status" value="1"/>
</dbReference>
<gene>
    <name evidence="3" type="ORF">C6568_03700</name>
</gene>
<dbReference type="KEGG" id="mela:C6568_03700"/>
<evidence type="ECO:0000313" key="4">
    <source>
        <dbReference type="Proteomes" id="UP000237925"/>
    </source>
</evidence>
<feature type="signal peptide" evidence="2">
    <location>
        <begin position="1"/>
        <end position="38"/>
    </location>
</feature>
<dbReference type="Proteomes" id="UP000237925">
    <property type="component" value="Chromosome"/>
</dbReference>
<dbReference type="PANTHER" id="PTHR33376">
    <property type="match status" value="1"/>
</dbReference>
<dbReference type="Pfam" id="PF03480">
    <property type="entry name" value="DctP"/>
    <property type="match status" value="1"/>
</dbReference>
<dbReference type="PANTHER" id="PTHR33376:SF4">
    <property type="entry name" value="SIALIC ACID-BINDING PERIPLASMIC PROTEIN SIAP"/>
    <property type="match status" value="1"/>
</dbReference>
<name>A0A2R3Q9K1_9BURK</name>
<dbReference type="AlphaFoldDB" id="A0A2R3Q9K1"/>
<feature type="chain" id="PRO_5015360805" evidence="2">
    <location>
        <begin position="39"/>
        <end position="378"/>
    </location>
</feature>